<dbReference type="OrthoDB" id="9769473at2"/>
<evidence type="ECO:0000256" key="6">
    <source>
        <dbReference type="RuleBase" id="RU362125"/>
    </source>
</evidence>
<dbReference type="InterPro" id="IPR009100">
    <property type="entry name" value="AcylCoA_DH/oxidase_NM_dom_sf"/>
</dbReference>
<feature type="domain" description="Acyl-CoA dehydrogenase/oxidase N-terminal" evidence="9">
    <location>
        <begin position="9"/>
        <end position="122"/>
    </location>
</feature>
<evidence type="ECO:0000256" key="4">
    <source>
        <dbReference type="ARBA" id="ARBA00022827"/>
    </source>
</evidence>
<evidence type="ECO:0000259" key="7">
    <source>
        <dbReference type="Pfam" id="PF00441"/>
    </source>
</evidence>
<dbReference type="Gene3D" id="1.20.140.10">
    <property type="entry name" value="Butyryl-CoA Dehydrogenase, subunit A, domain 3"/>
    <property type="match status" value="1"/>
</dbReference>
<dbReference type="GO" id="GO:0050660">
    <property type="term" value="F:flavin adenine dinucleotide binding"/>
    <property type="evidence" value="ECO:0007669"/>
    <property type="project" value="InterPro"/>
</dbReference>
<comment type="cofactor">
    <cofactor evidence="1 6">
        <name>FAD</name>
        <dbReference type="ChEBI" id="CHEBI:57692"/>
    </cofactor>
</comment>
<dbReference type="AlphaFoldDB" id="A0A4R7JS77"/>
<dbReference type="InterPro" id="IPR009075">
    <property type="entry name" value="AcylCo_DH/oxidase_C"/>
</dbReference>
<dbReference type="Pfam" id="PF00441">
    <property type="entry name" value="Acyl-CoA_dh_1"/>
    <property type="match status" value="1"/>
</dbReference>
<dbReference type="InterPro" id="IPR013786">
    <property type="entry name" value="AcylCoA_DH/ox_N"/>
</dbReference>
<dbReference type="SUPFAM" id="SSF47203">
    <property type="entry name" value="Acyl-CoA dehydrogenase C-terminal domain-like"/>
    <property type="match status" value="1"/>
</dbReference>
<reference evidence="10 11" key="1">
    <citation type="submission" date="2019-03" db="EMBL/GenBank/DDBJ databases">
        <title>Genomic Encyclopedia of Type Strains, Phase IV (KMG-IV): sequencing the most valuable type-strain genomes for metagenomic binning, comparative biology and taxonomic classification.</title>
        <authorList>
            <person name="Goeker M."/>
        </authorList>
    </citation>
    <scope>NUCLEOTIDE SEQUENCE [LARGE SCALE GENOMIC DNA]</scope>
    <source>
        <strain evidence="10 11">DSM 15505</strain>
    </source>
</reference>
<evidence type="ECO:0000313" key="11">
    <source>
        <dbReference type="Proteomes" id="UP000295830"/>
    </source>
</evidence>
<name>A0A4R7JS77_9GAMM</name>
<comment type="caution">
    <text evidence="10">The sequence shown here is derived from an EMBL/GenBank/DDBJ whole genome shotgun (WGS) entry which is preliminary data.</text>
</comment>
<dbReference type="Gene3D" id="2.40.110.10">
    <property type="entry name" value="Butyryl-CoA Dehydrogenase, subunit A, domain 2"/>
    <property type="match status" value="1"/>
</dbReference>
<dbReference type="PANTHER" id="PTHR48083:SF28">
    <property type="entry name" value="ACYL-COA DEHYDROGENASE FAMILY PROTEIN (AFU_ORTHOLOGUE AFUA_6G10880)-RELATED"/>
    <property type="match status" value="1"/>
</dbReference>
<dbReference type="Gene3D" id="1.10.540.10">
    <property type="entry name" value="Acyl-CoA dehydrogenase/oxidase, N-terminal domain"/>
    <property type="match status" value="1"/>
</dbReference>
<comment type="similarity">
    <text evidence="2 6">Belongs to the acyl-CoA dehydrogenase family.</text>
</comment>
<evidence type="ECO:0000313" key="10">
    <source>
        <dbReference type="EMBL" id="TDT40177.1"/>
    </source>
</evidence>
<dbReference type="InterPro" id="IPR050741">
    <property type="entry name" value="Acyl-CoA_dehydrogenase"/>
</dbReference>
<evidence type="ECO:0000256" key="1">
    <source>
        <dbReference type="ARBA" id="ARBA00001974"/>
    </source>
</evidence>
<keyword evidence="5 6" id="KW-0560">Oxidoreductase</keyword>
<evidence type="ECO:0000259" key="9">
    <source>
        <dbReference type="Pfam" id="PF02771"/>
    </source>
</evidence>
<dbReference type="InterPro" id="IPR036250">
    <property type="entry name" value="AcylCo_DH-like_C"/>
</dbReference>
<dbReference type="FunFam" id="2.40.110.10:FF:000002">
    <property type="entry name" value="Acyl-CoA dehydrogenase fadE12"/>
    <property type="match status" value="1"/>
</dbReference>
<keyword evidence="11" id="KW-1185">Reference proteome</keyword>
<dbReference type="EMBL" id="SOAX01000004">
    <property type="protein sequence ID" value="TDT40177.1"/>
    <property type="molecule type" value="Genomic_DNA"/>
</dbReference>
<accession>A0A4R7JS77</accession>
<feature type="domain" description="Acyl-CoA oxidase/dehydrogenase middle" evidence="8">
    <location>
        <begin position="126"/>
        <end position="220"/>
    </location>
</feature>
<keyword evidence="4 6" id="KW-0274">FAD</keyword>
<evidence type="ECO:0000256" key="5">
    <source>
        <dbReference type="ARBA" id="ARBA00023002"/>
    </source>
</evidence>
<evidence type="ECO:0000256" key="3">
    <source>
        <dbReference type="ARBA" id="ARBA00022630"/>
    </source>
</evidence>
<dbReference type="SUPFAM" id="SSF56645">
    <property type="entry name" value="Acyl-CoA dehydrogenase NM domain-like"/>
    <property type="match status" value="1"/>
</dbReference>
<protein>
    <submittedName>
        <fullName evidence="10">Acyl-CoA dehydrogenase</fullName>
    </submittedName>
</protein>
<dbReference type="InterPro" id="IPR006089">
    <property type="entry name" value="Acyl-CoA_DH_CS"/>
</dbReference>
<dbReference type="Pfam" id="PF02771">
    <property type="entry name" value="Acyl-CoA_dh_N"/>
    <property type="match status" value="1"/>
</dbReference>
<dbReference type="RefSeq" id="WP_133736205.1">
    <property type="nucleotide sequence ID" value="NZ_SOAX01000004.1"/>
</dbReference>
<evidence type="ECO:0000259" key="8">
    <source>
        <dbReference type="Pfam" id="PF02770"/>
    </source>
</evidence>
<dbReference type="Proteomes" id="UP000295830">
    <property type="component" value="Unassembled WGS sequence"/>
</dbReference>
<proteinExistence type="inferred from homology"/>
<dbReference type="GO" id="GO:0005737">
    <property type="term" value="C:cytoplasm"/>
    <property type="evidence" value="ECO:0007669"/>
    <property type="project" value="TreeGrafter"/>
</dbReference>
<dbReference type="PROSITE" id="PS00073">
    <property type="entry name" value="ACYL_COA_DH_2"/>
    <property type="match status" value="1"/>
</dbReference>
<sequence length="382" mass="41513">MSEDRGYFNETHEQARASAMRFVEREILPHIDDWEEAGEFPRELYSKAADAGLLGVGYPEALGGSGEGDLFLKVAVSEALMRSTSGGLVAGLGSHDIALPPIVKWGPKAMRERVVPEVLSGQAVAALAITEPGGGSDVANLKTRAVKEGDEYRISGSKTFITSGHRADYYTVAVRTGEPGHGGISMLLVERDRPGFTRGRMLKKTGWWASDTAELFFDDVRVPAENLIGQENGGFMVIMTNFLQERLMLCIMGAMTARLALEKAMAYSREREAFGRSISGFQVTRHKLVDMATQVELATQYTYHCAALMDAGKAPVKEVAMAKNYTASVAESVTREAVQIHGGMGYMREAGVERLARDARILAIGGGTTEVMKELIAKQLKL</sequence>
<organism evidence="10 11">
    <name type="scientific">Halospina denitrificans</name>
    <dbReference type="NCBI Taxonomy" id="332522"/>
    <lineage>
        <taxon>Bacteria</taxon>
        <taxon>Pseudomonadati</taxon>
        <taxon>Pseudomonadota</taxon>
        <taxon>Gammaproteobacteria</taxon>
        <taxon>Halospina</taxon>
    </lineage>
</organism>
<dbReference type="InterPro" id="IPR037069">
    <property type="entry name" value="AcylCoA_DH/ox_N_sf"/>
</dbReference>
<gene>
    <name evidence="10" type="ORF">DES49_1941</name>
</gene>
<dbReference type="GO" id="GO:0033539">
    <property type="term" value="P:fatty acid beta-oxidation using acyl-CoA dehydrogenase"/>
    <property type="evidence" value="ECO:0007669"/>
    <property type="project" value="TreeGrafter"/>
</dbReference>
<dbReference type="GO" id="GO:0003995">
    <property type="term" value="F:acyl-CoA dehydrogenase activity"/>
    <property type="evidence" value="ECO:0007669"/>
    <property type="project" value="InterPro"/>
</dbReference>
<dbReference type="FunFam" id="1.20.140.10:FF:000001">
    <property type="entry name" value="Acyl-CoA dehydrogenase"/>
    <property type="match status" value="1"/>
</dbReference>
<evidence type="ECO:0000256" key="2">
    <source>
        <dbReference type="ARBA" id="ARBA00009347"/>
    </source>
</evidence>
<dbReference type="PANTHER" id="PTHR48083">
    <property type="entry name" value="MEDIUM-CHAIN SPECIFIC ACYL-COA DEHYDROGENASE, MITOCHONDRIAL-RELATED"/>
    <property type="match status" value="1"/>
</dbReference>
<keyword evidence="3 6" id="KW-0285">Flavoprotein</keyword>
<feature type="domain" description="Acyl-CoA dehydrogenase/oxidase C-terminal" evidence="7">
    <location>
        <begin position="232"/>
        <end position="380"/>
    </location>
</feature>
<dbReference type="InterPro" id="IPR006091">
    <property type="entry name" value="Acyl-CoA_Oxase/DH_mid-dom"/>
</dbReference>
<dbReference type="InterPro" id="IPR046373">
    <property type="entry name" value="Acyl-CoA_Oxase/DH_mid-dom_sf"/>
</dbReference>
<dbReference type="Pfam" id="PF02770">
    <property type="entry name" value="Acyl-CoA_dh_M"/>
    <property type="match status" value="1"/>
</dbReference>